<proteinExistence type="predicted"/>
<dbReference type="EMBL" id="JAZBJZ010000062">
    <property type="protein sequence ID" value="MEE3718046.1"/>
    <property type="molecule type" value="Genomic_DNA"/>
</dbReference>
<dbReference type="Proteomes" id="UP001333818">
    <property type="component" value="Unassembled WGS sequence"/>
</dbReference>
<dbReference type="Pfam" id="PF01593">
    <property type="entry name" value="Amino_oxidase"/>
    <property type="match status" value="1"/>
</dbReference>
<dbReference type="AlphaFoldDB" id="A0AAW9PYW7"/>
<dbReference type="PANTHER" id="PTHR10742:SF410">
    <property type="entry name" value="LYSINE-SPECIFIC HISTONE DEMETHYLASE 2"/>
    <property type="match status" value="1"/>
</dbReference>
<feature type="domain" description="Amine oxidase" evidence="5">
    <location>
        <begin position="59"/>
        <end position="474"/>
    </location>
</feature>
<evidence type="ECO:0000259" key="5">
    <source>
        <dbReference type="Pfam" id="PF01593"/>
    </source>
</evidence>
<evidence type="ECO:0000313" key="6">
    <source>
        <dbReference type="EMBL" id="MEE3718046.1"/>
    </source>
</evidence>
<gene>
    <name evidence="6" type="ORF">V2H45_14995</name>
</gene>
<evidence type="ECO:0000256" key="4">
    <source>
        <dbReference type="SAM" id="Coils"/>
    </source>
</evidence>
<name>A0AAW9PYW7_9CYAN</name>
<comment type="cofactor">
    <cofactor evidence="1">
        <name>FAD</name>
        <dbReference type="ChEBI" id="CHEBI:57692"/>
    </cofactor>
</comment>
<dbReference type="SUPFAM" id="SSF51905">
    <property type="entry name" value="FAD/NAD(P)-binding domain"/>
    <property type="match status" value="1"/>
</dbReference>
<reference evidence="6" key="1">
    <citation type="submission" date="2024-01" db="EMBL/GenBank/DDBJ databases">
        <title>Bank of Algae and Cyanobacteria of the Azores (BACA) strain genomes.</title>
        <authorList>
            <person name="Luz R."/>
            <person name="Cordeiro R."/>
            <person name="Fonseca A."/>
            <person name="Goncalves V."/>
        </authorList>
    </citation>
    <scope>NUCLEOTIDE SEQUENCE</scope>
    <source>
        <strain evidence="6">BACA0141</strain>
    </source>
</reference>
<dbReference type="Gene3D" id="3.90.660.10">
    <property type="match status" value="1"/>
</dbReference>
<dbReference type="PANTHER" id="PTHR10742">
    <property type="entry name" value="FLAVIN MONOAMINE OXIDASE"/>
    <property type="match status" value="1"/>
</dbReference>
<dbReference type="InterPro" id="IPR006311">
    <property type="entry name" value="TAT_signal"/>
</dbReference>
<dbReference type="SUPFAM" id="SSF54373">
    <property type="entry name" value="FAD-linked reductases, C-terminal domain"/>
    <property type="match status" value="1"/>
</dbReference>
<dbReference type="Gene3D" id="3.50.50.60">
    <property type="entry name" value="FAD/NAD(P)-binding domain"/>
    <property type="match status" value="1"/>
</dbReference>
<dbReference type="InterPro" id="IPR002937">
    <property type="entry name" value="Amino_oxidase"/>
</dbReference>
<evidence type="ECO:0000313" key="7">
    <source>
        <dbReference type="Proteomes" id="UP001333818"/>
    </source>
</evidence>
<protein>
    <submittedName>
        <fullName evidence="6">FAD-dependent oxidoreductase</fullName>
    </submittedName>
</protein>
<dbReference type="InterPro" id="IPR001613">
    <property type="entry name" value="Flavin_amine_oxidase"/>
</dbReference>
<dbReference type="PROSITE" id="PS51318">
    <property type="entry name" value="TAT"/>
    <property type="match status" value="1"/>
</dbReference>
<organism evidence="6 7">
    <name type="scientific">Tumidithrix elongata BACA0141</name>
    <dbReference type="NCBI Taxonomy" id="2716417"/>
    <lineage>
        <taxon>Bacteria</taxon>
        <taxon>Bacillati</taxon>
        <taxon>Cyanobacteriota</taxon>
        <taxon>Cyanophyceae</taxon>
        <taxon>Pseudanabaenales</taxon>
        <taxon>Pseudanabaenaceae</taxon>
        <taxon>Tumidithrix</taxon>
        <taxon>Tumidithrix elongata</taxon>
    </lineage>
</organism>
<evidence type="ECO:0000256" key="3">
    <source>
        <dbReference type="PIRSR" id="PIRSR601613-1"/>
    </source>
</evidence>
<sequence>MSKFSRRQFVSTSLLSAAVIALEQYGCSPAINANTPPRSNETETTKSNQTDILVIGAGVAGLAAARNLSTKGYKVIVLEARDRIGGRIRTDNSLGVPIDLGAAWIHRKNGNPITKLAQQFQIQTLATDFDAIALYGSDGKRLSQSEIEQIEQAYKEVESEISKLRTAANESDNESLNTSLEEAVSKILATKNFSPKISQGVNWQLASQIEIENGASLSELGLKTHDEDLEFTGVDLVFPKGYVQIVNGLAQGLDIRLGIIASKVEYNAQGVSVSTNQGAFQSDRTIITVPLGVLKQGSIAFEPPLPQAKLQAIQHLGMGALNKVVLKFPKQFWDESSHFLGLLKDNRSQMMDYWNWQKYVDVPVLAALMGGTYSRELEKLPLDRVVGTVMTDLKVMFGSSIPEPTHAIATQWHSDPLSRGSYSIMPRGSSLTDHEVLAEPVGDRLFFAGEATHKAYPSTVHGAFLSGEREAKKIAMMTH</sequence>
<feature type="coiled-coil region" evidence="4">
    <location>
        <begin position="140"/>
        <end position="174"/>
    </location>
</feature>
<feature type="binding site" evidence="3">
    <location>
        <begin position="79"/>
        <end position="80"/>
    </location>
    <ligand>
        <name>FAD</name>
        <dbReference type="ChEBI" id="CHEBI:57692"/>
    </ligand>
</feature>
<dbReference type="InterPro" id="IPR036188">
    <property type="entry name" value="FAD/NAD-bd_sf"/>
</dbReference>
<evidence type="ECO:0000256" key="2">
    <source>
        <dbReference type="ARBA" id="ARBA00023002"/>
    </source>
</evidence>
<dbReference type="RefSeq" id="WP_330484477.1">
    <property type="nucleotide sequence ID" value="NZ_JAZBJZ010000062.1"/>
</dbReference>
<dbReference type="InterPro" id="IPR050281">
    <property type="entry name" value="Flavin_monoamine_oxidase"/>
</dbReference>
<accession>A0AAW9PYW7</accession>
<dbReference type="GO" id="GO:0016491">
    <property type="term" value="F:oxidoreductase activity"/>
    <property type="evidence" value="ECO:0007669"/>
    <property type="project" value="UniProtKB-KW"/>
</dbReference>
<comment type="caution">
    <text evidence="6">The sequence shown here is derived from an EMBL/GenBank/DDBJ whole genome shotgun (WGS) entry which is preliminary data.</text>
</comment>
<feature type="binding site" evidence="3">
    <location>
        <position position="225"/>
    </location>
    <ligand>
        <name>substrate</name>
    </ligand>
</feature>
<keyword evidence="7" id="KW-1185">Reference proteome</keyword>
<keyword evidence="2" id="KW-0560">Oxidoreductase</keyword>
<dbReference type="PRINTS" id="PR00757">
    <property type="entry name" value="AMINEOXDASEF"/>
</dbReference>
<evidence type="ECO:0000256" key="1">
    <source>
        <dbReference type="ARBA" id="ARBA00001974"/>
    </source>
</evidence>
<keyword evidence="4" id="KW-0175">Coiled coil</keyword>